<accession>A0A2W7IN43</accession>
<evidence type="ECO:0000256" key="1">
    <source>
        <dbReference type="ARBA" id="ARBA00022729"/>
    </source>
</evidence>
<dbReference type="InterPro" id="IPR018389">
    <property type="entry name" value="DctP_fam"/>
</dbReference>
<dbReference type="PANTHER" id="PTHR33376:SF4">
    <property type="entry name" value="SIALIC ACID-BINDING PERIPLASMIC PROTEIN SIAP"/>
    <property type="match status" value="1"/>
</dbReference>
<dbReference type="PANTHER" id="PTHR33376">
    <property type="match status" value="1"/>
</dbReference>
<dbReference type="Proteomes" id="UP000249688">
    <property type="component" value="Unassembled WGS sequence"/>
</dbReference>
<dbReference type="InterPro" id="IPR006311">
    <property type="entry name" value="TAT_signal"/>
</dbReference>
<dbReference type="RefSeq" id="WP_111397046.1">
    <property type="nucleotide sequence ID" value="NZ_QKYU01000004.1"/>
</dbReference>
<dbReference type="Gene3D" id="3.40.190.170">
    <property type="entry name" value="Bacterial extracellular solute-binding protein, family 7"/>
    <property type="match status" value="1"/>
</dbReference>
<evidence type="ECO:0000313" key="3">
    <source>
        <dbReference type="EMBL" id="PZW48721.1"/>
    </source>
</evidence>
<evidence type="ECO:0000256" key="2">
    <source>
        <dbReference type="SAM" id="SignalP"/>
    </source>
</evidence>
<dbReference type="Pfam" id="PF03480">
    <property type="entry name" value="DctP"/>
    <property type="match status" value="1"/>
</dbReference>
<sequence length="333" mass="35692">MTTQFTRRQTLVAGAGLAAAAFMPRFAQAATTTWQMATAYPDGNFHTKNIVTFLSDLKTATGGRLEVQLHSNASLLPMPQIKRGVQQGQVQLGEILLSAFGNEDPFFEVDGIPQLVTTFAQAKRLADLARPYIEARFQRQGVSLLYMVPWPPSGFYTPNPVATIENLRGTRMRTYNTMTNRFATAVGAAPTLVQSAEVAQAFATGIVNAMVTSAATGVDTQAWDYVKVFTPIGFTFTRNAVFVQRRALEALSAADQAAVRAAAATAETRGWAAAEAAKSSAQATLASHGMTVSEPTPELLAGMDRVSASMVDEWLTRTGEDGQKLIAAYRAGA</sequence>
<comment type="caution">
    <text evidence="3">The sequence shown here is derived from an EMBL/GenBank/DDBJ whole genome shotgun (WGS) entry which is preliminary data.</text>
</comment>
<dbReference type="PROSITE" id="PS51318">
    <property type="entry name" value="TAT"/>
    <property type="match status" value="1"/>
</dbReference>
<feature type="chain" id="PRO_5015867480" evidence="2">
    <location>
        <begin position="30"/>
        <end position="333"/>
    </location>
</feature>
<dbReference type="InterPro" id="IPR038404">
    <property type="entry name" value="TRAP_DctP_sf"/>
</dbReference>
<dbReference type="AlphaFoldDB" id="A0A2W7IN43"/>
<dbReference type="CDD" id="cd13602">
    <property type="entry name" value="PBP2_TRAP_BpDctp6_7"/>
    <property type="match status" value="1"/>
</dbReference>
<keyword evidence="1 2" id="KW-0732">Signal</keyword>
<evidence type="ECO:0000313" key="4">
    <source>
        <dbReference type="Proteomes" id="UP000249688"/>
    </source>
</evidence>
<feature type="signal peptide" evidence="2">
    <location>
        <begin position="1"/>
        <end position="29"/>
    </location>
</feature>
<gene>
    <name evidence="3" type="ORF">C8P66_104138</name>
</gene>
<dbReference type="EMBL" id="QKYU01000004">
    <property type="protein sequence ID" value="PZW48721.1"/>
    <property type="molecule type" value="Genomic_DNA"/>
</dbReference>
<keyword evidence="4" id="KW-1185">Reference proteome</keyword>
<reference evidence="3 4" key="1">
    <citation type="submission" date="2018-06" db="EMBL/GenBank/DDBJ databases">
        <title>Genomic Encyclopedia of Archaeal and Bacterial Type Strains, Phase II (KMG-II): from individual species to whole genera.</title>
        <authorList>
            <person name="Goeker M."/>
        </authorList>
    </citation>
    <scope>NUCLEOTIDE SEQUENCE [LARGE SCALE GENOMIC DNA]</scope>
    <source>
        <strain evidence="3 4">DSM 24525</strain>
    </source>
</reference>
<name>A0A2W7IN43_9PROT</name>
<dbReference type="NCBIfam" id="NF037995">
    <property type="entry name" value="TRAP_S1"/>
    <property type="match status" value="1"/>
</dbReference>
<proteinExistence type="predicted"/>
<protein>
    <submittedName>
        <fullName evidence="3">TRAP-type C4-dicarboxylate transport system substrate-binding protein</fullName>
    </submittedName>
</protein>
<dbReference type="GO" id="GO:0055085">
    <property type="term" value="P:transmembrane transport"/>
    <property type="evidence" value="ECO:0007669"/>
    <property type="project" value="InterPro"/>
</dbReference>
<organism evidence="3 4">
    <name type="scientific">Humitalea rosea</name>
    <dbReference type="NCBI Taxonomy" id="990373"/>
    <lineage>
        <taxon>Bacteria</taxon>
        <taxon>Pseudomonadati</taxon>
        <taxon>Pseudomonadota</taxon>
        <taxon>Alphaproteobacteria</taxon>
        <taxon>Acetobacterales</taxon>
        <taxon>Roseomonadaceae</taxon>
        <taxon>Humitalea</taxon>
    </lineage>
</organism>
<dbReference type="OrthoDB" id="9783941at2"/>